<keyword evidence="5 6" id="KW-0520">NAD</keyword>
<comment type="caution">
    <text evidence="7">The sequence shown here is derived from an EMBL/GenBank/DDBJ whole genome shotgun (WGS) entry which is preliminary data.</text>
</comment>
<evidence type="ECO:0000256" key="2">
    <source>
        <dbReference type="ARBA" id="ARBA00022692"/>
    </source>
</evidence>
<keyword evidence="5" id="KW-0830">Ubiquinone</keyword>
<dbReference type="PANTHER" id="PTHR11432:SF3">
    <property type="entry name" value="NADH-UBIQUINONE OXIDOREDUCTASE CHAIN 1"/>
    <property type="match status" value="1"/>
</dbReference>
<gene>
    <name evidence="5" type="primary">nuoH</name>
    <name evidence="7" type="ORF">COB20_05745</name>
</gene>
<dbReference type="GO" id="GO:0016655">
    <property type="term" value="F:oxidoreductase activity, acting on NAD(P)H, quinone or similar compound as acceptor"/>
    <property type="evidence" value="ECO:0007669"/>
    <property type="project" value="UniProtKB-UniRule"/>
</dbReference>
<keyword evidence="4 5" id="KW-0472">Membrane</keyword>
<feature type="transmembrane region" description="Helical" evidence="5">
    <location>
        <begin position="236"/>
        <end position="257"/>
    </location>
</feature>
<keyword evidence="3 5" id="KW-1133">Transmembrane helix</keyword>
<evidence type="ECO:0000256" key="4">
    <source>
        <dbReference type="ARBA" id="ARBA00023136"/>
    </source>
</evidence>
<dbReference type="Pfam" id="PF00146">
    <property type="entry name" value="NADHdh"/>
    <property type="match status" value="1"/>
</dbReference>
<keyword evidence="5" id="KW-1278">Translocase</keyword>
<sequence>MTFEVGSGLSIGVILATVILVAAMLIWVERRLLSFWQERLGPNRVGPFGLLQVVADMIKIFTKEDWVPPFADKFSFVLAPAIIMTVILMSFSVVPFAPGVGVVDSNIGVLFVLAMASLGAYSVMLAGLSSDNKYALLGALRAAAQMISYEVFMGISILGVVALAGTFNLREIVLAQEENGWYVIPQFIGFVIFLIAGIAESHRLPFDIPEAEQEICAGYHTEYSGMKFGMFFVGEYLGLVLIASLITVLFFGGWLGPAFLPPIVWFSLKAFAFIAFFILLRAAIPRPRYDQLMSYGWLFLLPVSLLNLLITGVIILSTS</sequence>
<feature type="transmembrane region" description="Helical" evidence="5">
    <location>
        <begin position="263"/>
        <end position="284"/>
    </location>
</feature>
<protein>
    <recommendedName>
        <fullName evidence="5">NADH-quinone oxidoreductase subunit H</fullName>
        <ecNumber evidence="5">7.1.1.-</ecNumber>
    </recommendedName>
    <alternativeName>
        <fullName evidence="5">NADH dehydrogenase I subunit H</fullName>
    </alternativeName>
    <alternativeName>
        <fullName evidence="5">NDH-1 subunit H</fullName>
    </alternativeName>
</protein>
<dbReference type="GO" id="GO:0048038">
    <property type="term" value="F:quinone binding"/>
    <property type="evidence" value="ECO:0007669"/>
    <property type="project" value="UniProtKB-KW"/>
</dbReference>
<dbReference type="EMBL" id="NVUL01000023">
    <property type="protein sequence ID" value="PCI78991.1"/>
    <property type="molecule type" value="Genomic_DNA"/>
</dbReference>
<dbReference type="PANTHER" id="PTHR11432">
    <property type="entry name" value="NADH DEHYDROGENASE SUBUNIT 1"/>
    <property type="match status" value="1"/>
</dbReference>
<organism evidence="7 8">
    <name type="scientific">SAR86 cluster bacterium</name>
    <dbReference type="NCBI Taxonomy" id="2030880"/>
    <lineage>
        <taxon>Bacteria</taxon>
        <taxon>Pseudomonadati</taxon>
        <taxon>Pseudomonadota</taxon>
        <taxon>Gammaproteobacteria</taxon>
        <taxon>SAR86 cluster</taxon>
    </lineage>
</organism>
<dbReference type="AlphaFoldDB" id="A0A2A4X9N8"/>
<reference evidence="8" key="1">
    <citation type="submission" date="2017-08" db="EMBL/GenBank/DDBJ databases">
        <title>A dynamic microbial community with high functional redundancy inhabits the cold, oxic subseafloor aquifer.</title>
        <authorList>
            <person name="Tully B.J."/>
            <person name="Wheat C.G."/>
            <person name="Glazer B.T."/>
            <person name="Huber J.A."/>
        </authorList>
    </citation>
    <scope>NUCLEOTIDE SEQUENCE [LARGE SCALE GENOMIC DNA]</scope>
</reference>
<comment type="subcellular location">
    <subcellularLocation>
        <location evidence="5 6">Cell membrane</location>
        <topology evidence="5 6">Multi-pass membrane protein</topology>
    </subcellularLocation>
    <subcellularLocation>
        <location evidence="1">Membrane</location>
        <topology evidence="1">Multi-pass membrane protein</topology>
    </subcellularLocation>
</comment>
<feature type="transmembrane region" description="Helical" evidence="5">
    <location>
        <begin position="181"/>
        <end position="199"/>
    </location>
</feature>
<dbReference type="Proteomes" id="UP000218767">
    <property type="component" value="Unassembled WGS sequence"/>
</dbReference>
<comment type="similarity">
    <text evidence="5 6">Belongs to the complex I subunit 1 family.</text>
</comment>
<comment type="function">
    <text evidence="5">NDH-1 shuttles electrons from NADH, via FMN and iron-sulfur (Fe-S) centers, to quinones in the respiratory chain. The immediate electron acceptor for the enzyme in this species is believed to be ubiquinone. Couples the redox reaction to proton translocation (for every two electrons transferred, four hydrogen ions are translocated across the cytoplasmic membrane), and thus conserves the redox energy in a proton gradient. This subunit may bind ubiquinone.</text>
</comment>
<dbReference type="InterPro" id="IPR001694">
    <property type="entry name" value="NADH_UbQ_OxRdtase_su1/FPO"/>
</dbReference>
<evidence type="ECO:0000256" key="6">
    <source>
        <dbReference type="RuleBase" id="RU000471"/>
    </source>
</evidence>
<feature type="transmembrane region" description="Helical" evidence="5">
    <location>
        <begin position="76"/>
        <end position="97"/>
    </location>
</feature>
<evidence type="ECO:0000313" key="8">
    <source>
        <dbReference type="Proteomes" id="UP000218767"/>
    </source>
</evidence>
<feature type="transmembrane region" description="Helical" evidence="5">
    <location>
        <begin position="109"/>
        <end position="128"/>
    </location>
</feature>
<dbReference type="PROSITE" id="PS00667">
    <property type="entry name" value="COMPLEX1_ND1_1"/>
    <property type="match status" value="1"/>
</dbReference>
<evidence type="ECO:0000256" key="1">
    <source>
        <dbReference type="ARBA" id="ARBA00004141"/>
    </source>
</evidence>
<dbReference type="EC" id="7.1.1.-" evidence="5"/>
<dbReference type="GO" id="GO:0009060">
    <property type="term" value="P:aerobic respiration"/>
    <property type="evidence" value="ECO:0007669"/>
    <property type="project" value="TreeGrafter"/>
</dbReference>
<feature type="transmembrane region" description="Helical" evidence="5">
    <location>
        <begin position="6"/>
        <end position="28"/>
    </location>
</feature>
<name>A0A2A4X9N8_9GAMM</name>
<evidence type="ECO:0000313" key="7">
    <source>
        <dbReference type="EMBL" id="PCI78991.1"/>
    </source>
</evidence>
<dbReference type="PROSITE" id="PS00668">
    <property type="entry name" value="COMPLEX1_ND1_2"/>
    <property type="match status" value="1"/>
</dbReference>
<feature type="transmembrane region" description="Helical" evidence="5">
    <location>
        <begin position="149"/>
        <end position="169"/>
    </location>
</feature>
<dbReference type="InterPro" id="IPR018086">
    <property type="entry name" value="NADH_UbQ_OxRdtase_su1_CS"/>
</dbReference>
<evidence type="ECO:0000256" key="3">
    <source>
        <dbReference type="ARBA" id="ARBA00022989"/>
    </source>
</evidence>
<comment type="catalytic activity">
    <reaction evidence="5">
        <text>a quinone + NADH + 5 H(+)(in) = a quinol + NAD(+) + 4 H(+)(out)</text>
        <dbReference type="Rhea" id="RHEA:57888"/>
        <dbReference type="ChEBI" id="CHEBI:15378"/>
        <dbReference type="ChEBI" id="CHEBI:24646"/>
        <dbReference type="ChEBI" id="CHEBI:57540"/>
        <dbReference type="ChEBI" id="CHEBI:57945"/>
        <dbReference type="ChEBI" id="CHEBI:132124"/>
    </reaction>
</comment>
<dbReference type="HAMAP" id="MF_01350">
    <property type="entry name" value="NDH1_NuoH"/>
    <property type="match status" value="1"/>
</dbReference>
<dbReference type="NCBIfam" id="NF004741">
    <property type="entry name" value="PRK06076.1-2"/>
    <property type="match status" value="1"/>
</dbReference>
<keyword evidence="2 5" id="KW-0812">Transmembrane</keyword>
<dbReference type="GO" id="GO:0003954">
    <property type="term" value="F:NADH dehydrogenase activity"/>
    <property type="evidence" value="ECO:0007669"/>
    <property type="project" value="TreeGrafter"/>
</dbReference>
<comment type="subunit">
    <text evidence="5">NDH-1 is composed of 14 different subunits. Subunits NuoA, H, J, K, L, M, N constitute the membrane sector of the complex.</text>
</comment>
<dbReference type="NCBIfam" id="NF004740">
    <property type="entry name" value="PRK06076.1-1"/>
    <property type="match status" value="1"/>
</dbReference>
<proteinExistence type="inferred from homology"/>
<keyword evidence="5" id="KW-0874">Quinone</keyword>
<dbReference type="GO" id="GO:0005886">
    <property type="term" value="C:plasma membrane"/>
    <property type="evidence" value="ECO:0007669"/>
    <property type="project" value="UniProtKB-SubCell"/>
</dbReference>
<feature type="transmembrane region" description="Helical" evidence="5">
    <location>
        <begin position="296"/>
        <end position="316"/>
    </location>
</feature>
<evidence type="ECO:0000256" key="5">
    <source>
        <dbReference type="HAMAP-Rule" id="MF_01350"/>
    </source>
</evidence>
<keyword evidence="5" id="KW-1003">Cell membrane</keyword>
<accession>A0A2A4X9N8</accession>